<organism evidence="8 10">
    <name type="scientific">Rotaria sordida</name>
    <dbReference type="NCBI Taxonomy" id="392033"/>
    <lineage>
        <taxon>Eukaryota</taxon>
        <taxon>Metazoa</taxon>
        <taxon>Spiralia</taxon>
        <taxon>Gnathifera</taxon>
        <taxon>Rotifera</taxon>
        <taxon>Eurotatoria</taxon>
        <taxon>Bdelloidea</taxon>
        <taxon>Philodinida</taxon>
        <taxon>Philodinidae</taxon>
        <taxon>Rotaria</taxon>
    </lineage>
</organism>
<dbReference type="Pfam" id="PF07807">
    <property type="entry name" value="RED_C"/>
    <property type="match status" value="1"/>
</dbReference>
<dbReference type="Pfam" id="PF07808">
    <property type="entry name" value="RED_N"/>
    <property type="match status" value="1"/>
</dbReference>
<evidence type="ECO:0000256" key="5">
    <source>
        <dbReference type="SAM" id="MobiDB-lite"/>
    </source>
</evidence>
<feature type="domain" description="RED-like N-terminal" evidence="7">
    <location>
        <begin position="83"/>
        <end position="365"/>
    </location>
</feature>
<dbReference type="InterPro" id="IPR039896">
    <property type="entry name" value="Red-like"/>
</dbReference>
<dbReference type="InterPro" id="IPR012916">
    <property type="entry name" value="RED_N"/>
</dbReference>
<keyword evidence="4" id="KW-0539">Nucleus</keyword>
<evidence type="ECO:0000313" key="8">
    <source>
        <dbReference type="EMBL" id="CAF0762073.1"/>
    </source>
</evidence>
<feature type="compositionally biased region" description="Polar residues" evidence="5">
    <location>
        <begin position="46"/>
        <end position="55"/>
    </location>
</feature>
<feature type="compositionally biased region" description="Basic and acidic residues" evidence="5">
    <location>
        <begin position="69"/>
        <end position="79"/>
    </location>
</feature>
<comment type="similarity">
    <text evidence="2">Belongs to the RED family.</text>
</comment>
<evidence type="ECO:0008006" key="12">
    <source>
        <dbReference type="Google" id="ProtNLM"/>
    </source>
</evidence>
<evidence type="ECO:0000256" key="2">
    <source>
        <dbReference type="ARBA" id="ARBA00006660"/>
    </source>
</evidence>
<dbReference type="PANTHER" id="PTHR12765">
    <property type="entry name" value="RED PROTEIN IK FACTOR CYTOKINE IK"/>
    <property type="match status" value="1"/>
</dbReference>
<protein>
    <recommendedName>
        <fullName evidence="12">Protein Red</fullName>
    </recommendedName>
</protein>
<feature type="region of interest" description="Disordered" evidence="5">
    <location>
        <begin position="223"/>
        <end position="255"/>
    </location>
</feature>
<feature type="region of interest" description="Disordered" evidence="5">
    <location>
        <begin position="1"/>
        <end position="89"/>
    </location>
</feature>
<feature type="compositionally biased region" description="Low complexity" evidence="5">
    <location>
        <begin position="237"/>
        <end position="248"/>
    </location>
</feature>
<evidence type="ECO:0000259" key="7">
    <source>
        <dbReference type="Pfam" id="PF07808"/>
    </source>
</evidence>
<evidence type="ECO:0000256" key="1">
    <source>
        <dbReference type="ARBA" id="ARBA00004123"/>
    </source>
</evidence>
<keyword evidence="3" id="KW-0677">Repeat</keyword>
<feature type="compositionally biased region" description="Low complexity" evidence="5">
    <location>
        <begin position="56"/>
        <end position="68"/>
    </location>
</feature>
<dbReference type="InterPro" id="IPR012492">
    <property type="entry name" value="RED_C"/>
</dbReference>
<evidence type="ECO:0000256" key="4">
    <source>
        <dbReference type="ARBA" id="ARBA00023242"/>
    </source>
</evidence>
<name>A0A813Q4X3_9BILA</name>
<comment type="subcellular location">
    <subcellularLocation>
        <location evidence="1">Nucleus</location>
    </subcellularLocation>
</comment>
<keyword evidence="11" id="KW-1185">Reference proteome</keyword>
<dbReference type="AlphaFoldDB" id="A0A813Q4X3"/>
<evidence type="ECO:0000259" key="6">
    <source>
        <dbReference type="Pfam" id="PF07807"/>
    </source>
</evidence>
<proteinExistence type="inferred from homology"/>
<evidence type="ECO:0000313" key="10">
    <source>
        <dbReference type="Proteomes" id="UP000663854"/>
    </source>
</evidence>
<feature type="domain" description="Protein RED C-terminal" evidence="6">
    <location>
        <begin position="502"/>
        <end position="608"/>
    </location>
</feature>
<feature type="region of interest" description="Disordered" evidence="5">
    <location>
        <begin position="568"/>
        <end position="625"/>
    </location>
</feature>
<dbReference type="Proteomes" id="UP000663870">
    <property type="component" value="Unassembled WGS sequence"/>
</dbReference>
<feature type="compositionally biased region" description="Basic and acidic residues" evidence="5">
    <location>
        <begin position="580"/>
        <end position="592"/>
    </location>
</feature>
<feature type="region of interest" description="Disordered" evidence="5">
    <location>
        <begin position="470"/>
        <end position="493"/>
    </location>
</feature>
<dbReference type="GO" id="GO:0005634">
    <property type="term" value="C:nucleus"/>
    <property type="evidence" value="ECO:0007669"/>
    <property type="project" value="UniProtKB-SubCell"/>
</dbReference>
<evidence type="ECO:0000313" key="9">
    <source>
        <dbReference type="EMBL" id="CAF0861792.1"/>
    </source>
</evidence>
<evidence type="ECO:0000256" key="3">
    <source>
        <dbReference type="ARBA" id="ARBA00022737"/>
    </source>
</evidence>
<dbReference type="Proteomes" id="UP000663854">
    <property type="component" value="Unassembled WGS sequence"/>
</dbReference>
<feature type="compositionally biased region" description="Basic and acidic residues" evidence="5">
    <location>
        <begin position="413"/>
        <end position="446"/>
    </location>
</feature>
<comment type="caution">
    <text evidence="8">The sequence shown here is derived from an EMBL/GenBank/DDBJ whole genome shotgun (WGS) entry which is preliminary data.</text>
</comment>
<reference evidence="8" key="1">
    <citation type="submission" date="2021-02" db="EMBL/GenBank/DDBJ databases">
        <authorList>
            <person name="Nowell W R."/>
        </authorList>
    </citation>
    <scope>NUCLEOTIDE SEQUENCE</scope>
</reference>
<accession>A0A813Q4X3</accession>
<gene>
    <name evidence="9" type="ORF">JXQ802_LOCUS7225</name>
    <name evidence="8" type="ORF">PYM288_LOCUS2649</name>
</gene>
<feature type="region of interest" description="Disordered" evidence="5">
    <location>
        <begin position="413"/>
        <end position="453"/>
    </location>
</feature>
<dbReference type="EMBL" id="CAJNOH010000018">
    <property type="protein sequence ID" value="CAF0762073.1"/>
    <property type="molecule type" value="Genomic_DNA"/>
</dbReference>
<evidence type="ECO:0000313" key="11">
    <source>
        <dbReference type="Proteomes" id="UP000663870"/>
    </source>
</evidence>
<dbReference type="EMBL" id="CAJNOL010000119">
    <property type="protein sequence ID" value="CAF0861792.1"/>
    <property type="molecule type" value="Genomic_DNA"/>
</dbReference>
<sequence>MPENEHYSNPMAPANYRPHDDVETGGGHPLTNDDFRRLLMTPAAPGSTTTQRYHGSSTSTSQQKASSSHKGEGGSEASDKRKKKKQYYAKVIREEKAREEERAKKYRDRARERREVVANDDQLGIDLTTNPNQQATTTGNYKSVAPDAKGNFDAAARRKQLIEESKFLGGDLEHTHLVKGLDYALLQKVRAEIGQDDVDNDQTALNKDEHIFVKSSTRITPIGSGTNIEKKKNLSNETTTTTPATPLTPEEEEEQRLGIKSSMAKNIFRILFRPPPRRINELFLPHRMAYIIDLENLNGQQDDDNEKNTHPLDDIPTTLIRSKADCPNAETTTTMSNNDIVINKLTQILSYLRHSKRDLKRQKKKGTGIFTGLESEINIKPTHDSINTITKKAKDISMYDDIGDYIPDAKRRSIINEREKNQYENDTRKKTYFHNDSKSNDRKSNIDDIDQSNTNNTEVVKNFIRNVHHKYNVKNDDERTSSSNSNKKGKSGFQLKFSDDSYAECYPGTMAEEDVNIDSDDEPDFDKMDMGSKKGPVGRWDFDTAEEYSDYMGQKEAMPKAAFQYGVKMNDGRKTRRGVGPKDEKQKLEREWQQISKIIESKRKGGDPTGSNSPDLSASKRAKIS</sequence>